<dbReference type="EMBL" id="BMKP01000003">
    <property type="protein sequence ID" value="GGF07396.1"/>
    <property type="molecule type" value="Genomic_DNA"/>
</dbReference>
<accession>A0ABQ1TZ37</accession>
<sequence>MGDLTKGTIVRGLKNANLKPFSSEEVDQHGRLLDASVNGIEGSDNIAEIIQGMPLAMRAFGTRTSIATKIIQKGGRVLKAPIPGNPNHCLLSGLLLKDANNLFS</sequence>
<keyword evidence="2" id="KW-1185">Reference proteome</keyword>
<gene>
    <name evidence="1" type="ORF">GCM10011518_15800</name>
</gene>
<dbReference type="Proteomes" id="UP000655016">
    <property type="component" value="Unassembled WGS sequence"/>
</dbReference>
<protein>
    <submittedName>
        <fullName evidence="1">Uncharacterized protein</fullName>
    </submittedName>
</protein>
<dbReference type="RefSeq" id="WP_163394017.1">
    <property type="nucleotide sequence ID" value="NZ_BMKP01000003.1"/>
</dbReference>
<organism evidence="1 2">
    <name type="scientific">Flavobacterium limi</name>
    <dbReference type="NCBI Taxonomy" id="2045105"/>
    <lineage>
        <taxon>Bacteria</taxon>
        <taxon>Pseudomonadati</taxon>
        <taxon>Bacteroidota</taxon>
        <taxon>Flavobacteriia</taxon>
        <taxon>Flavobacteriales</taxon>
        <taxon>Flavobacteriaceae</taxon>
        <taxon>Flavobacterium</taxon>
    </lineage>
</organism>
<proteinExistence type="predicted"/>
<comment type="caution">
    <text evidence="1">The sequence shown here is derived from an EMBL/GenBank/DDBJ whole genome shotgun (WGS) entry which is preliminary data.</text>
</comment>
<evidence type="ECO:0000313" key="1">
    <source>
        <dbReference type="EMBL" id="GGF07396.1"/>
    </source>
</evidence>
<name>A0ABQ1TZ37_9FLAO</name>
<reference evidence="2" key="1">
    <citation type="journal article" date="2019" name="Int. J. Syst. Evol. Microbiol.">
        <title>The Global Catalogue of Microorganisms (GCM) 10K type strain sequencing project: providing services to taxonomists for standard genome sequencing and annotation.</title>
        <authorList>
            <consortium name="The Broad Institute Genomics Platform"/>
            <consortium name="The Broad Institute Genome Sequencing Center for Infectious Disease"/>
            <person name="Wu L."/>
            <person name="Ma J."/>
        </authorList>
    </citation>
    <scope>NUCLEOTIDE SEQUENCE [LARGE SCALE GENOMIC DNA]</scope>
    <source>
        <strain evidence="2">CGMCC 1.16060</strain>
    </source>
</reference>
<evidence type="ECO:0000313" key="2">
    <source>
        <dbReference type="Proteomes" id="UP000655016"/>
    </source>
</evidence>